<proteinExistence type="predicted"/>
<comment type="caution">
    <text evidence="1">The sequence shown here is derived from an EMBL/GenBank/DDBJ whole genome shotgun (WGS) entry which is preliminary data.</text>
</comment>
<keyword evidence="2" id="KW-1185">Reference proteome</keyword>
<evidence type="ECO:0000313" key="2">
    <source>
        <dbReference type="Proteomes" id="UP000789920"/>
    </source>
</evidence>
<organism evidence="1 2">
    <name type="scientific">Racocetra persica</name>
    <dbReference type="NCBI Taxonomy" id="160502"/>
    <lineage>
        <taxon>Eukaryota</taxon>
        <taxon>Fungi</taxon>
        <taxon>Fungi incertae sedis</taxon>
        <taxon>Mucoromycota</taxon>
        <taxon>Glomeromycotina</taxon>
        <taxon>Glomeromycetes</taxon>
        <taxon>Diversisporales</taxon>
        <taxon>Gigasporaceae</taxon>
        <taxon>Racocetra</taxon>
    </lineage>
</organism>
<evidence type="ECO:0000313" key="1">
    <source>
        <dbReference type="EMBL" id="CAG8786390.1"/>
    </source>
</evidence>
<dbReference type="EMBL" id="CAJVQC010048578">
    <property type="protein sequence ID" value="CAG8786390.1"/>
    <property type="molecule type" value="Genomic_DNA"/>
</dbReference>
<feature type="non-terminal residue" evidence="1">
    <location>
        <position position="63"/>
    </location>
</feature>
<gene>
    <name evidence="1" type="ORF">RPERSI_LOCUS18374</name>
</gene>
<protein>
    <submittedName>
        <fullName evidence="1">11481_t:CDS:1</fullName>
    </submittedName>
</protein>
<name>A0ACA9RCF0_9GLOM</name>
<accession>A0ACA9RCF0</accession>
<reference evidence="1" key="1">
    <citation type="submission" date="2021-06" db="EMBL/GenBank/DDBJ databases">
        <authorList>
            <person name="Kallberg Y."/>
            <person name="Tangrot J."/>
            <person name="Rosling A."/>
        </authorList>
    </citation>
    <scope>NUCLEOTIDE SEQUENCE</scope>
    <source>
        <strain evidence="1">MA461A</strain>
    </source>
</reference>
<dbReference type="Proteomes" id="UP000789920">
    <property type="component" value="Unassembled WGS sequence"/>
</dbReference>
<sequence>MNKENPLDSDQIKDNINKLKKKLKKANMPLYQQLYSGLNDIPIENLTWKDPLTSQVISNDSKL</sequence>